<accession>A0A815VVZ5</accession>
<comment type="caution">
    <text evidence="2">The sequence shown here is derived from an EMBL/GenBank/DDBJ whole genome shotgun (WGS) entry which is preliminary data.</text>
</comment>
<gene>
    <name evidence="2" type="ORF">XAT740_LOCUS41969</name>
</gene>
<evidence type="ECO:0000313" key="3">
    <source>
        <dbReference type="Proteomes" id="UP000663828"/>
    </source>
</evidence>
<keyword evidence="3" id="KW-1185">Reference proteome</keyword>
<protein>
    <submittedName>
        <fullName evidence="2">Uncharacterized protein</fullName>
    </submittedName>
</protein>
<dbReference type="Proteomes" id="UP000663828">
    <property type="component" value="Unassembled WGS sequence"/>
</dbReference>
<evidence type="ECO:0000256" key="1">
    <source>
        <dbReference type="SAM" id="SignalP"/>
    </source>
</evidence>
<name>A0A815VVZ5_ADIRI</name>
<dbReference type="PANTHER" id="PTHR33488">
    <property type="entry name" value="ZGC:162509"/>
    <property type="match status" value="1"/>
</dbReference>
<sequence length="587" mass="66191">MLYVYICVLIVKLFIGTSMCFQSAGRSLFVESSDDPFLDNYIETVSQMTAKEIMMLPKMDDDEFLQFFLNDNHTAVRGLVLRVDTGVFDALRDEQLKRQTDIDEEWETLMVSGPMVVGYMGNLMVLSSKKDFPFQAPPGYVYRYIRYPNSFRATLAQVGTDMYDALMDAHTAMNKIQLDIQLVPSQVKKAMKLITSAKDAMLKSLLPGTLESIGRLATQSADTANSTLLRFNKLQDLLGEIIELSVSTQSGNEAEIDRLEEQRLNSTLEQDRIKQSLEAIKKQYDQSKASLEVARKKYAEAMAALADNTSPQIVASGGSKPNLLTVAIGIVFDPVKTVGCLLGGCSNPTYTVDNTKFENAMKVAQLAKEELERAEEIHNQHFLLQLSEQNDLAKIINQMAMLDIAQLSTEEILRLLIESAEQINLIRDQWGRMIQFFSKLAAQAYSTQQVVVKDFIDVIQQAQTDNLLVDPFEREFFMELLVPSATTIEKGAHLLYTMARTYYSVSSEHMINQIAGISTMLFLQTDEARQAQLKLTLNNTVSTSLQITQMAKDRHALYLQEMENRQAEYTTYINNLQTSELQETIGK</sequence>
<keyword evidence="1" id="KW-0732">Signal</keyword>
<evidence type="ECO:0000313" key="2">
    <source>
        <dbReference type="EMBL" id="CAF1538018.1"/>
    </source>
</evidence>
<proteinExistence type="predicted"/>
<dbReference type="PANTHER" id="PTHR33488:SF2">
    <property type="entry name" value="EARLY ENDOSOME ANTIGEN 1-LIKE"/>
    <property type="match status" value="1"/>
</dbReference>
<reference evidence="2" key="1">
    <citation type="submission" date="2021-02" db="EMBL/GenBank/DDBJ databases">
        <authorList>
            <person name="Nowell W R."/>
        </authorList>
    </citation>
    <scope>NUCLEOTIDE SEQUENCE</scope>
</reference>
<feature type="signal peptide" evidence="1">
    <location>
        <begin position="1"/>
        <end position="20"/>
    </location>
</feature>
<dbReference type="EMBL" id="CAJNOR010004970">
    <property type="protein sequence ID" value="CAF1538018.1"/>
    <property type="molecule type" value="Genomic_DNA"/>
</dbReference>
<organism evidence="2 3">
    <name type="scientific">Adineta ricciae</name>
    <name type="common">Rotifer</name>
    <dbReference type="NCBI Taxonomy" id="249248"/>
    <lineage>
        <taxon>Eukaryota</taxon>
        <taxon>Metazoa</taxon>
        <taxon>Spiralia</taxon>
        <taxon>Gnathifera</taxon>
        <taxon>Rotifera</taxon>
        <taxon>Eurotatoria</taxon>
        <taxon>Bdelloidea</taxon>
        <taxon>Adinetida</taxon>
        <taxon>Adinetidae</taxon>
        <taxon>Adineta</taxon>
    </lineage>
</organism>
<dbReference type="AlphaFoldDB" id="A0A815VVZ5"/>
<feature type="chain" id="PRO_5032969331" evidence="1">
    <location>
        <begin position="21"/>
        <end position="587"/>
    </location>
</feature>